<evidence type="ECO:0000313" key="1">
    <source>
        <dbReference type="EMBL" id="CAD8199741.1"/>
    </source>
</evidence>
<reference evidence="1" key="1">
    <citation type="submission" date="2021-01" db="EMBL/GenBank/DDBJ databases">
        <authorList>
            <consortium name="Genoscope - CEA"/>
            <person name="William W."/>
        </authorList>
    </citation>
    <scope>NUCLEOTIDE SEQUENCE</scope>
</reference>
<protein>
    <submittedName>
        <fullName evidence="1">Uncharacterized protein</fullName>
    </submittedName>
</protein>
<accession>A0A8S1XFV7</accession>
<dbReference type="EMBL" id="CAJJDO010000122">
    <property type="protein sequence ID" value="CAD8199741.1"/>
    <property type="molecule type" value="Genomic_DNA"/>
</dbReference>
<dbReference type="Proteomes" id="UP000689195">
    <property type="component" value="Unassembled WGS sequence"/>
</dbReference>
<dbReference type="AlphaFoldDB" id="A0A8S1XFV7"/>
<organism evidence="1 2">
    <name type="scientific">Paramecium pentaurelia</name>
    <dbReference type="NCBI Taxonomy" id="43138"/>
    <lineage>
        <taxon>Eukaryota</taxon>
        <taxon>Sar</taxon>
        <taxon>Alveolata</taxon>
        <taxon>Ciliophora</taxon>
        <taxon>Intramacronucleata</taxon>
        <taxon>Oligohymenophorea</taxon>
        <taxon>Peniculida</taxon>
        <taxon>Parameciidae</taxon>
        <taxon>Paramecium</taxon>
    </lineage>
</organism>
<keyword evidence="2" id="KW-1185">Reference proteome</keyword>
<proteinExistence type="predicted"/>
<evidence type="ECO:0000313" key="2">
    <source>
        <dbReference type="Proteomes" id="UP000689195"/>
    </source>
</evidence>
<comment type="caution">
    <text evidence="1">The sequence shown here is derived from an EMBL/GenBank/DDBJ whole genome shotgun (WGS) entry which is preliminary data.</text>
</comment>
<sequence length="116" mass="13766">MLYSNYTLKQIKINFFTPQRDFFGVNFSEFMLQLFNEILKISKNKNIDGILFLQLIQDSLNYIQQSCKEAQDYLIFLHNIKLIASQIKDLAQSVYQNSKKQKSFQEFAEPIQQQIN</sequence>
<gene>
    <name evidence="1" type="ORF">PPENT_87.1.T1220125</name>
</gene>
<name>A0A8S1XFV7_9CILI</name>